<keyword evidence="2" id="KW-0808">Transferase</keyword>
<feature type="domain" description="Methyltransferase" evidence="1">
    <location>
        <begin position="46"/>
        <end position="137"/>
    </location>
</feature>
<comment type="caution">
    <text evidence="2">The sequence shown here is derived from an EMBL/GenBank/DDBJ whole genome shotgun (WGS) entry which is preliminary data.</text>
</comment>
<organism evidence="2 3">
    <name type="scientific">Chromobacterium haemolyticum</name>
    <dbReference type="NCBI Taxonomy" id="394935"/>
    <lineage>
        <taxon>Bacteria</taxon>
        <taxon>Pseudomonadati</taxon>
        <taxon>Pseudomonadota</taxon>
        <taxon>Betaproteobacteria</taxon>
        <taxon>Neisseriales</taxon>
        <taxon>Chromobacteriaceae</taxon>
        <taxon>Chromobacterium</taxon>
    </lineage>
</organism>
<dbReference type="InterPro" id="IPR029063">
    <property type="entry name" value="SAM-dependent_MTases_sf"/>
</dbReference>
<proteinExistence type="predicted"/>
<evidence type="ECO:0000313" key="3">
    <source>
        <dbReference type="Proteomes" id="UP000192721"/>
    </source>
</evidence>
<name>A0A1W0CTH1_9NEIS</name>
<dbReference type="AlphaFoldDB" id="A0A1W0CTH1"/>
<dbReference type="Proteomes" id="UP000192721">
    <property type="component" value="Unassembled WGS sequence"/>
</dbReference>
<protein>
    <submittedName>
        <fullName evidence="2">SAM-dependent methyltransferase</fullName>
    </submittedName>
</protein>
<gene>
    <name evidence="2" type="ORF">B0T45_13685</name>
</gene>
<dbReference type="GO" id="GO:0032259">
    <property type="term" value="P:methylation"/>
    <property type="evidence" value="ECO:0007669"/>
    <property type="project" value="UniProtKB-KW"/>
</dbReference>
<accession>A0A1W0CTH1</accession>
<reference evidence="2 3" key="1">
    <citation type="submission" date="2017-02" db="EMBL/GenBank/DDBJ databases">
        <title>Chromobacterium haemolyticum H5244.</title>
        <authorList>
            <person name="Gulvik C.A."/>
        </authorList>
    </citation>
    <scope>NUCLEOTIDE SEQUENCE [LARGE SCALE GENOMIC DNA]</scope>
    <source>
        <strain evidence="2 3">H5244</strain>
    </source>
</reference>
<dbReference type="CDD" id="cd02440">
    <property type="entry name" value="AdoMet_MTases"/>
    <property type="match status" value="1"/>
</dbReference>
<evidence type="ECO:0000259" key="1">
    <source>
        <dbReference type="Pfam" id="PF13649"/>
    </source>
</evidence>
<dbReference type="PANTHER" id="PTHR43464:SF23">
    <property type="entry name" value="JUVENILE HORMONE ACID O-METHYLTRANSFERASE"/>
    <property type="match status" value="1"/>
</dbReference>
<dbReference type="Pfam" id="PF13649">
    <property type="entry name" value="Methyltransf_25"/>
    <property type="match status" value="1"/>
</dbReference>
<dbReference type="EMBL" id="MUKV01000017">
    <property type="protein sequence ID" value="OQS38049.1"/>
    <property type="molecule type" value="Genomic_DNA"/>
</dbReference>
<sequence length="245" mass="26596">MQQNIYDHPVFFSQYQALRDNDSGLNGALEQPALRDALPPLSGADVLDLGCGFGDFARWARTQGAASVTAVDLSERMLEQARARTRDSGIQYLCAGIEDFQPPAGAYDLAVSSLVLHYVADYAAVAARVFAALRPGGVFALTVEHPVCTASPQGWALDEAGRQAHWTLDAYFQQGARETRWFVDGVIKHHRTVESYVAGLSGAGFQLLHLGEPTPDEGAMARQDGLRPHARRPALLLLTARKPVL</sequence>
<evidence type="ECO:0000313" key="2">
    <source>
        <dbReference type="EMBL" id="OQS38049.1"/>
    </source>
</evidence>
<keyword evidence="2" id="KW-0489">Methyltransferase</keyword>
<dbReference type="InterPro" id="IPR041698">
    <property type="entry name" value="Methyltransf_25"/>
</dbReference>
<dbReference type="Gene3D" id="3.40.50.150">
    <property type="entry name" value="Vaccinia Virus protein VP39"/>
    <property type="match status" value="1"/>
</dbReference>
<dbReference type="SUPFAM" id="SSF53335">
    <property type="entry name" value="S-adenosyl-L-methionine-dependent methyltransferases"/>
    <property type="match status" value="1"/>
</dbReference>
<dbReference type="GO" id="GO:0010420">
    <property type="term" value="F:polyprenyldihydroxybenzoate methyltransferase activity"/>
    <property type="evidence" value="ECO:0007669"/>
    <property type="project" value="TreeGrafter"/>
</dbReference>
<dbReference type="PANTHER" id="PTHR43464">
    <property type="entry name" value="METHYLTRANSFERASE"/>
    <property type="match status" value="1"/>
</dbReference>
<dbReference type="RefSeq" id="WP_081555853.1">
    <property type="nucleotide sequence ID" value="NZ_MUKV01000017.1"/>
</dbReference>